<evidence type="ECO:0000256" key="1">
    <source>
        <dbReference type="SAM" id="MobiDB-lite"/>
    </source>
</evidence>
<keyword evidence="3" id="KW-1185">Reference proteome</keyword>
<evidence type="ECO:0008006" key="4">
    <source>
        <dbReference type="Google" id="ProtNLM"/>
    </source>
</evidence>
<comment type="caution">
    <text evidence="2">The sequence shown here is derived from an EMBL/GenBank/DDBJ whole genome shotgun (WGS) entry which is preliminary data.</text>
</comment>
<feature type="region of interest" description="Disordered" evidence="1">
    <location>
        <begin position="445"/>
        <end position="464"/>
    </location>
</feature>
<sequence>MATNGYDPVQQAFESAKRDFKSNLKQEELYRQILETTSIEQVYDATDKLQNEQAKTGHLRNLSKIDVYMCRLREYGRIFDKVNRTDTLRKKARRILGWISCAPSPLTRREIEHALFIDPEDTDGEARVVSVLDVVRAHHDPELSAEEVGFNLRAGAYRFHDFASLFWLELLRRFLVLNETTELPEDLLGGLENLYEERYRLETQASAESQGSKGEFGIMDPQQAHLQHMLKSVSGFQKIADNADYHLGRGQTTNLAVHAQPFGITAGQDHSSVASYTASHVAMASGLGTLETITRSITSNLGNVTFPGSDHQPEGTTNAGLLGDPDEDEIQPLLFDLVGSNNLEAVKALSPRLEQLPCSVREELVAQAAAYGSSSMLDLLWVNLWGNEYNSDDVYLEYRALLDAGAEVDFKLRDSYCTPLQYAARNKTEAARLMEFFLSVGANPKTSSNRRKLEDEEGVRQIST</sequence>
<evidence type="ECO:0000313" key="3">
    <source>
        <dbReference type="Proteomes" id="UP000654918"/>
    </source>
</evidence>
<evidence type="ECO:0000313" key="2">
    <source>
        <dbReference type="EMBL" id="KAF6829173.1"/>
    </source>
</evidence>
<gene>
    <name evidence="2" type="ORF">CPLU01_08063</name>
</gene>
<dbReference type="Proteomes" id="UP000654918">
    <property type="component" value="Unassembled WGS sequence"/>
</dbReference>
<dbReference type="AlphaFoldDB" id="A0A8H6NDR6"/>
<organism evidence="2 3">
    <name type="scientific">Colletotrichum plurivorum</name>
    <dbReference type="NCBI Taxonomy" id="2175906"/>
    <lineage>
        <taxon>Eukaryota</taxon>
        <taxon>Fungi</taxon>
        <taxon>Dikarya</taxon>
        <taxon>Ascomycota</taxon>
        <taxon>Pezizomycotina</taxon>
        <taxon>Sordariomycetes</taxon>
        <taxon>Hypocreomycetidae</taxon>
        <taxon>Glomerellales</taxon>
        <taxon>Glomerellaceae</taxon>
        <taxon>Colletotrichum</taxon>
        <taxon>Colletotrichum orchidearum species complex</taxon>
    </lineage>
</organism>
<reference evidence="2" key="1">
    <citation type="journal article" date="2020" name="Phytopathology">
        <title>Genome Sequence Resources of Colletotrichum truncatum, C. plurivorum, C. musicola, and C. sojae: Four Species Pathogenic to Soybean (Glycine max).</title>
        <authorList>
            <person name="Rogerio F."/>
            <person name="Boufleur T.R."/>
            <person name="Ciampi-Guillardi M."/>
            <person name="Sukno S.A."/>
            <person name="Thon M.R."/>
            <person name="Massola Junior N.S."/>
            <person name="Baroncelli R."/>
        </authorList>
    </citation>
    <scope>NUCLEOTIDE SEQUENCE</scope>
    <source>
        <strain evidence="2">LFN00145</strain>
    </source>
</reference>
<name>A0A8H6NDR6_9PEZI</name>
<protein>
    <recommendedName>
        <fullName evidence="4">Ankyrin repeat protein</fullName>
    </recommendedName>
</protein>
<proteinExistence type="predicted"/>
<dbReference type="EMBL" id="WIGO01000111">
    <property type="protein sequence ID" value="KAF6829173.1"/>
    <property type="molecule type" value="Genomic_DNA"/>
</dbReference>
<accession>A0A8H6NDR6</accession>